<dbReference type="VEuPathDB" id="AmoebaDB:NAEGRDRAFT_48880"/>
<feature type="compositionally biased region" description="Basic and acidic residues" evidence="1">
    <location>
        <begin position="325"/>
        <end position="345"/>
    </location>
</feature>
<protein>
    <submittedName>
        <fullName evidence="2">Predicted protein</fullName>
    </submittedName>
</protein>
<gene>
    <name evidence="2" type="ORF">NAEGRDRAFT_48880</name>
</gene>
<organism evidence="3">
    <name type="scientific">Naegleria gruberi</name>
    <name type="common">Amoeba</name>
    <dbReference type="NCBI Taxonomy" id="5762"/>
    <lineage>
        <taxon>Eukaryota</taxon>
        <taxon>Discoba</taxon>
        <taxon>Heterolobosea</taxon>
        <taxon>Tetramitia</taxon>
        <taxon>Eutetramitia</taxon>
        <taxon>Vahlkampfiidae</taxon>
        <taxon>Naegleria</taxon>
    </lineage>
</organism>
<dbReference type="GeneID" id="8848324"/>
<dbReference type="EMBL" id="GG738866">
    <property type="protein sequence ID" value="EFC44865.1"/>
    <property type="molecule type" value="Genomic_DNA"/>
</dbReference>
<dbReference type="Proteomes" id="UP000006671">
    <property type="component" value="Unassembled WGS sequence"/>
</dbReference>
<name>D2VEF0_NAEGR</name>
<keyword evidence="3" id="KW-1185">Reference proteome</keyword>
<evidence type="ECO:0000313" key="2">
    <source>
        <dbReference type="EMBL" id="EFC44865.1"/>
    </source>
</evidence>
<dbReference type="RefSeq" id="XP_002677609.1">
    <property type="nucleotide sequence ID" value="XM_002677563.1"/>
</dbReference>
<evidence type="ECO:0000313" key="3">
    <source>
        <dbReference type="Proteomes" id="UP000006671"/>
    </source>
</evidence>
<dbReference type="InParanoid" id="D2VEF0"/>
<reference evidence="2 3" key="1">
    <citation type="journal article" date="2010" name="Cell">
        <title>The genome of Naegleria gruberi illuminates early eukaryotic versatility.</title>
        <authorList>
            <person name="Fritz-Laylin L.K."/>
            <person name="Prochnik S.E."/>
            <person name="Ginger M.L."/>
            <person name="Dacks J.B."/>
            <person name="Carpenter M.L."/>
            <person name="Field M.C."/>
            <person name="Kuo A."/>
            <person name="Paredez A."/>
            <person name="Chapman J."/>
            <person name="Pham J."/>
            <person name="Shu S."/>
            <person name="Neupane R."/>
            <person name="Cipriano M."/>
            <person name="Mancuso J."/>
            <person name="Tu H."/>
            <person name="Salamov A."/>
            <person name="Lindquist E."/>
            <person name="Shapiro H."/>
            <person name="Lucas S."/>
            <person name="Grigoriev I.V."/>
            <person name="Cande W.Z."/>
            <person name="Fulton C."/>
            <person name="Rokhsar D.S."/>
            <person name="Dawson S.C."/>
        </authorList>
    </citation>
    <scope>NUCLEOTIDE SEQUENCE [LARGE SCALE GENOMIC DNA]</scope>
    <source>
        <strain evidence="2 3">NEG-M</strain>
    </source>
</reference>
<evidence type="ECO:0000256" key="1">
    <source>
        <dbReference type="SAM" id="MobiDB-lite"/>
    </source>
</evidence>
<proteinExistence type="predicted"/>
<sequence length="466" mass="53512">MQATRINLFLSALALVVLIISQFYTPFKSSDFTTIPSSKTIIINETSLIDLSLLEQDCHSQLIKNFYFVQALTEYKNGCASDNKYCGVANLDRKIDAMISRQLEKSLNSECGNLVIHHEQVVPILKKEVDHRVYSICRGSTKCMSAVFEVIIYMQVFEYANEKTNLNTQHIRKFMETKASKLFDEPDKVSQFIRTVPGLEGYSGFDISVKTTMDNTDDEREDKVVTSIIFGIMVVLMVMQYKSLTLEQTSLENRIDRLNKDLESANQRSKIKQNELKESRDLVASLKDTIANLEQKFEEAKTEARTQNSNLERLDEQYKTSTTKLHAESAKEKEAAKKKEEELSKKVSSLTEKNRGLDKDLSLQKKEATSLKEKLENEIQQLKTESQKKENEVQIRHNNIFQELKKVTKEKERSTERSAELERETINISEIVTKLKGEVSSLREENENSAKIIDTKNTKISELKDK</sequence>
<accession>D2VEF0</accession>
<dbReference type="AlphaFoldDB" id="D2VEF0"/>
<dbReference type="KEGG" id="ngr:NAEGRDRAFT_48880"/>
<feature type="region of interest" description="Disordered" evidence="1">
    <location>
        <begin position="301"/>
        <end position="353"/>
    </location>
</feature>